<reference evidence="6" key="1">
    <citation type="journal article" date="2015" name="Nature">
        <title>Complex archaea that bridge the gap between prokaryotes and eukaryotes.</title>
        <authorList>
            <person name="Spang A."/>
            <person name="Saw J.H."/>
            <person name="Jorgensen S.L."/>
            <person name="Zaremba-Niedzwiedzka K."/>
            <person name="Martijn J."/>
            <person name="Lind A.E."/>
            <person name="van Eijk R."/>
            <person name="Schleper C."/>
            <person name="Guy L."/>
            <person name="Ettema T.J."/>
        </authorList>
    </citation>
    <scope>NUCLEOTIDE SEQUENCE</scope>
</reference>
<evidence type="ECO:0000256" key="3">
    <source>
        <dbReference type="ARBA" id="ARBA00023237"/>
    </source>
</evidence>
<keyword evidence="1" id="KW-0813">Transport</keyword>
<dbReference type="GO" id="GO:0019867">
    <property type="term" value="C:outer membrane"/>
    <property type="evidence" value="ECO:0007669"/>
    <property type="project" value="InterPro"/>
</dbReference>
<gene>
    <name evidence="6" type="ORF">LCGC14_2123840</name>
</gene>
<dbReference type="AlphaFoldDB" id="A0A0F9E3E7"/>
<evidence type="ECO:0000256" key="1">
    <source>
        <dbReference type="ARBA" id="ARBA00022448"/>
    </source>
</evidence>
<evidence type="ECO:0000313" key="6">
    <source>
        <dbReference type="EMBL" id="KKL68553.1"/>
    </source>
</evidence>
<keyword evidence="4" id="KW-0812">Transmembrane</keyword>
<dbReference type="InterPro" id="IPR011662">
    <property type="entry name" value="Secretin/TonB_short_N"/>
</dbReference>
<dbReference type="EMBL" id="LAZR01026493">
    <property type="protein sequence ID" value="KKL68553.1"/>
    <property type="molecule type" value="Genomic_DNA"/>
</dbReference>
<protein>
    <recommendedName>
        <fullName evidence="5">Secretin/TonB short N-terminal domain-containing protein</fullName>
    </recommendedName>
</protein>
<keyword evidence="3" id="KW-0998">Cell outer membrane</keyword>
<feature type="non-terminal residue" evidence="6">
    <location>
        <position position="133"/>
    </location>
</feature>
<evidence type="ECO:0000256" key="4">
    <source>
        <dbReference type="SAM" id="Phobius"/>
    </source>
</evidence>
<dbReference type="Pfam" id="PF07660">
    <property type="entry name" value="STN"/>
    <property type="match status" value="1"/>
</dbReference>
<accession>A0A0F9E3E7</accession>
<organism evidence="6">
    <name type="scientific">marine sediment metagenome</name>
    <dbReference type="NCBI Taxonomy" id="412755"/>
    <lineage>
        <taxon>unclassified sequences</taxon>
        <taxon>metagenomes</taxon>
        <taxon>ecological metagenomes</taxon>
    </lineage>
</organism>
<sequence>MNKKVDSLLYPFLGKTNNIFLIGLRVSILLLCFGLTSVYAHISNAQSIDIDLKDVDITTFFREIQQKSDFVIIYRDEVIAGTEQVTVRASNAALETVLSDVLTQLELDYKIINRQIIIDKTSQSKEFTGGNTI</sequence>
<evidence type="ECO:0000256" key="2">
    <source>
        <dbReference type="ARBA" id="ARBA00023136"/>
    </source>
</evidence>
<comment type="caution">
    <text evidence="6">The sequence shown here is derived from an EMBL/GenBank/DDBJ whole genome shotgun (WGS) entry which is preliminary data.</text>
</comment>
<feature type="transmembrane region" description="Helical" evidence="4">
    <location>
        <begin position="20"/>
        <end position="42"/>
    </location>
</feature>
<name>A0A0F9E3E7_9ZZZZ</name>
<proteinExistence type="predicted"/>
<evidence type="ECO:0000259" key="5">
    <source>
        <dbReference type="Pfam" id="PF07660"/>
    </source>
</evidence>
<keyword evidence="2 4" id="KW-0472">Membrane</keyword>
<keyword evidence="4" id="KW-1133">Transmembrane helix</keyword>
<feature type="domain" description="Secretin/TonB short N-terminal" evidence="5">
    <location>
        <begin position="71"/>
        <end position="118"/>
    </location>
</feature>